<dbReference type="GO" id="GO:0004601">
    <property type="term" value="F:peroxidase activity"/>
    <property type="evidence" value="ECO:0007669"/>
    <property type="project" value="UniProtKB-KW"/>
</dbReference>
<gene>
    <name evidence="3" type="ORF">CQW23_12312</name>
</gene>
<evidence type="ECO:0000313" key="4">
    <source>
        <dbReference type="Proteomes" id="UP000224567"/>
    </source>
</evidence>
<dbReference type="GO" id="GO:0020037">
    <property type="term" value="F:heme binding"/>
    <property type="evidence" value="ECO:0007669"/>
    <property type="project" value="InterPro"/>
</dbReference>
<dbReference type="InterPro" id="IPR010255">
    <property type="entry name" value="Haem_peroxidase_sf"/>
</dbReference>
<comment type="similarity">
    <text evidence="1">Belongs to the peroxidase family.</text>
</comment>
<dbReference type="STRING" id="33114.A0A2G2WS86"/>
<sequence>MVPYGRKDGTTSTAKETDELVPMGHELVTDLIEFFQSKGLNVLDLIFLFGVSSHYITKSIFTDALPKAEITTSATFANIALLYVDSANENSNVIANGGVKGNTGLMAMRLAFHNSSLKCLWLLWTRYLAWRRRAPDLSSHHPVFQLILDNMALKGNEIESSSSKGTSETASLHPLYELTLQVLSQSEVEDNEHGEEEYFKRDDPNANSPSTEYLVKTITIDSYLMRMQCDGAINLMGDFVVKSAMEKFFNAFRKIL</sequence>
<reference evidence="4" key="2">
    <citation type="journal article" date="2017" name="J. Anim. Genet.">
        <title>Multiple reference genome sequences of hot pepper reveal the massive evolution of plant disease resistance genes by retroduplication.</title>
        <authorList>
            <person name="Kim S."/>
            <person name="Park J."/>
            <person name="Yeom S.-I."/>
            <person name="Kim Y.-M."/>
            <person name="Seo E."/>
            <person name="Kim K.-T."/>
            <person name="Kim M.-S."/>
            <person name="Lee J.M."/>
            <person name="Cheong K."/>
            <person name="Shin H.-S."/>
            <person name="Kim S.-B."/>
            <person name="Han K."/>
            <person name="Lee J."/>
            <person name="Park M."/>
            <person name="Lee H.-A."/>
            <person name="Lee H.-Y."/>
            <person name="Lee Y."/>
            <person name="Oh S."/>
            <person name="Lee J.H."/>
            <person name="Choi E."/>
            <person name="Choi E."/>
            <person name="Lee S.E."/>
            <person name="Jeon J."/>
            <person name="Kim H."/>
            <person name="Choi G."/>
            <person name="Song H."/>
            <person name="Lee J."/>
            <person name="Lee S.-C."/>
            <person name="Kwon J.-K."/>
            <person name="Lee H.-Y."/>
            <person name="Koo N."/>
            <person name="Hong Y."/>
            <person name="Kim R.W."/>
            <person name="Kang W.-H."/>
            <person name="Huh J.H."/>
            <person name="Kang B.-C."/>
            <person name="Yang T.-J."/>
            <person name="Lee Y.-H."/>
            <person name="Bennetzen J.L."/>
            <person name="Choi D."/>
        </authorList>
    </citation>
    <scope>NUCLEOTIDE SEQUENCE [LARGE SCALE GENOMIC DNA]</scope>
    <source>
        <strain evidence="4">cv. PBC81</strain>
    </source>
</reference>
<comment type="caution">
    <text evidence="3">The sequence shown here is derived from an EMBL/GenBank/DDBJ whole genome shotgun (WGS) entry which is preliminary data.</text>
</comment>
<dbReference type="Proteomes" id="UP000224567">
    <property type="component" value="Unassembled WGS sequence"/>
</dbReference>
<evidence type="ECO:0000313" key="3">
    <source>
        <dbReference type="EMBL" id="PHT48104.1"/>
    </source>
</evidence>
<proteinExistence type="inferred from homology"/>
<feature type="domain" description="Plant heme peroxidase family profile" evidence="2">
    <location>
        <begin position="1"/>
        <end position="56"/>
    </location>
</feature>
<dbReference type="EMBL" id="MLFT02000005">
    <property type="protein sequence ID" value="PHT48104.1"/>
    <property type="molecule type" value="Genomic_DNA"/>
</dbReference>
<dbReference type="InterPro" id="IPR002016">
    <property type="entry name" value="Haem_peroxidase"/>
</dbReference>
<dbReference type="PROSITE" id="PS50873">
    <property type="entry name" value="PEROXIDASE_4"/>
    <property type="match status" value="1"/>
</dbReference>
<dbReference type="Pfam" id="PF00141">
    <property type="entry name" value="peroxidase"/>
    <property type="match status" value="1"/>
</dbReference>
<name>A0A2G2WS86_CAPBA</name>
<dbReference type="AlphaFoldDB" id="A0A2G2WS86"/>
<keyword evidence="3" id="KW-0560">Oxidoreductase</keyword>
<protein>
    <submittedName>
        <fullName evidence="3">Peroxidase 7</fullName>
    </submittedName>
</protein>
<evidence type="ECO:0000259" key="2">
    <source>
        <dbReference type="PROSITE" id="PS50873"/>
    </source>
</evidence>
<dbReference type="GO" id="GO:0006979">
    <property type="term" value="P:response to oxidative stress"/>
    <property type="evidence" value="ECO:0007669"/>
    <property type="project" value="InterPro"/>
</dbReference>
<keyword evidence="3" id="KW-0575">Peroxidase</keyword>
<dbReference type="SUPFAM" id="SSF48113">
    <property type="entry name" value="Heme-dependent peroxidases"/>
    <property type="match status" value="1"/>
</dbReference>
<evidence type="ECO:0000256" key="1">
    <source>
        <dbReference type="RuleBase" id="RU004241"/>
    </source>
</evidence>
<accession>A0A2G2WS86</accession>
<organism evidence="3 4">
    <name type="scientific">Capsicum baccatum</name>
    <name type="common">Peruvian pepper</name>
    <dbReference type="NCBI Taxonomy" id="33114"/>
    <lineage>
        <taxon>Eukaryota</taxon>
        <taxon>Viridiplantae</taxon>
        <taxon>Streptophyta</taxon>
        <taxon>Embryophyta</taxon>
        <taxon>Tracheophyta</taxon>
        <taxon>Spermatophyta</taxon>
        <taxon>Magnoliopsida</taxon>
        <taxon>eudicotyledons</taxon>
        <taxon>Gunneridae</taxon>
        <taxon>Pentapetalae</taxon>
        <taxon>asterids</taxon>
        <taxon>lamiids</taxon>
        <taxon>Solanales</taxon>
        <taxon>Solanaceae</taxon>
        <taxon>Solanoideae</taxon>
        <taxon>Capsiceae</taxon>
        <taxon>Capsicum</taxon>
    </lineage>
</organism>
<reference evidence="3 4" key="1">
    <citation type="journal article" date="2017" name="Genome Biol.">
        <title>New reference genome sequences of hot pepper reveal the massive evolution of plant disease-resistance genes by retroduplication.</title>
        <authorList>
            <person name="Kim S."/>
            <person name="Park J."/>
            <person name="Yeom S.I."/>
            <person name="Kim Y.M."/>
            <person name="Seo E."/>
            <person name="Kim K.T."/>
            <person name="Kim M.S."/>
            <person name="Lee J.M."/>
            <person name="Cheong K."/>
            <person name="Shin H.S."/>
            <person name="Kim S.B."/>
            <person name="Han K."/>
            <person name="Lee J."/>
            <person name="Park M."/>
            <person name="Lee H.A."/>
            <person name="Lee H.Y."/>
            <person name="Lee Y."/>
            <person name="Oh S."/>
            <person name="Lee J.H."/>
            <person name="Choi E."/>
            <person name="Choi E."/>
            <person name="Lee S.E."/>
            <person name="Jeon J."/>
            <person name="Kim H."/>
            <person name="Choi G."/>
            <person name="Song H."/>
            <person name="Lee J."/>
            <person name="Lee S.C."/>
            <person name="Kwon J.K."/>
            <person name="Lee H.Y."/>
            <person name="Koo N."/>
            <person name="Hong Y."/>
            <person name="Kim R.W."/>
            <person name="Kang W.H."/>
            <person name="Huh J.H."/>
            <person name="Kang B.C."/>
            <person name="Yang T.J."/>
            <person name="Lee Y.H."/>
            <person name="Bennetzen J.L."/>
            <person name="Choi D."/>
        </authorList>
    </citation>
    <scope>NUCLEOTIDE SEQUENCE [LARGE SCALE GENOMIC DNA]</scope>
    <source>
        <strain evidence="4">cv. PBC81</strain>
    </source>
</reference>
<dbReference type="Gene3D" id="1.10.420.10">
    <property type="entry name" value="Peroxidase, domain 2"/>
    <property type="match status" value="1"/>
</dbReference>
<dbReference type="Gene3D" id="1.10.520.10">
    <property type="match status" value="1"/>
</dbReference>
<keyword evidence="4" id="KW-1185">Reference proteome</keyword>